<dbReference type="Proteomes" id="UP000288805">
    <property type="component" value="Unassembled WGS sequence"/>
</dbReference>
<dbReference type="OrthoDB" id="338970at2759"/>
<evidence type="ECO:0000313" key="2">
    <source>
        <dbReference type="Proteomes" id="UP000288805"/>
    </source>
</evidence>
<comment type="caution">
    <text evidence="1">The sequence shown here is derived from an EMBL/GenBank/DDBJ whole genome shotgun (WGS) entry which is preliminary data.</text>
</comment>
<name>A0A438HXW7_VITVI</name>
<dbReference type="AlphaFoldDB" id="A0A438HXW7"/>
<proteinExistence type="predicted"/>
<sequence>MSWDDEIVVRDVTNAGLVVSDRINRDVAAQTDLEEALEASRYTSHPYSTHPRECVRGGKSISMGWSNVLHQSLYGITHLSWQKIIFNLMGFGDSKEREGALCEDEVVVRWVAREDY</sequence>
<evidence type="ECO:0000313" key="1">
    <source>
        <dbReference type="EMBL" id="RVW89299.1"/>
    </source>
</evidence>
<protein>
    <submittedName>
        <fullName evidence="1">Nuclear pore complex protein NUP155</fullName>
    </submittedName>
</protein>
<accession>A0A438HXW7</accession>
<organism evidence="1 2">
    <name type="scientific">Vitis vinifera</name>
    <name type="common">Grape</name>
    <dbReference type="NCBI Taxonomy" id="29760"/>
    <lineage>
        <taxon>Eukaryota</taxon>
        <taxon>Viridiplantae</taxon>
        <taxon>Streptophyta</taxon>
        <taxon>Embryophyta</taxon>
        <taxon>Tracheophyta</taxon>
        <taxon>Spermatophyta</taxon>
        <taxon>Magnoliopsida</taxon>
        <taxon>eudicotyledons</taxon>
        <taxon>Gunneridae</taxon>
        <taxon>Pentapetalae</taxon>
        <taxon>rosids</taxon>
        <taxon>Vitales</taxon>
        <taxon>Vitaceae</taxon>
        <taxon>Viteae</taxon>
        <taxon>Vitis</taxon>
    </lineage>
</organism>
<dbReference type="EMBL" id="QGNW01000166">
    <property type="protein sequence ID" value="RVW89299.1"/>
    <property type="molecule type" value="Genomic_DNA"/>
</dbReference>
<reference evidence="1 2" key="1">
    <citation type="journal article" date="2018" name="PLoS Genet.">
        <title>Population sequencing reveals clonal diversity and ancestral inbreeding in the grapevine cultivar Chardonnay.</title>
        <authorList>
            <person name="Roach M.J."/>
            <person name="Johnson D.L."/>
            <person name="Bohlmann J."/>
            <person name="van Vuuren H.J."/>
            <person name="Jones S.J."/>
            <person name="Pretorius I.S."/>
            <person name="Schmidt S.A."/>
            <person name="Borneman A.R."/>
        </authorList>
    </citation>
    <scope>NUCLEOTIDE SEQUENCE [LARGE SCALE GENOMIC DNA]</scope>
    <source>
        <strain evidence="2">cv. Chardonnay</strain>
        <tissue evidence="1">Leaf</tissue>
    </source>
</reference>
<gene>
    <name evidence="1" type="primary">NUP155_0</name>
    <name evidence="1" type="ORF">CK203_032681</name>
</gene>